<dbReference type="InterPro" id="IPR024596">
    <property type="entry name" value="RNApol_su_b/EpuA"/>
</dbReference>
<keyword evidence="2" id="KW-0812">Transmembrane</keyword>
<feature type="region of interest" description="Disordered" evidence="1">
    <location>
        <begin position="1"/>
        <end position="74"/>
    </location>
</feature>
<dbReference type="GO" id="GO:0000428">
    <property type="term" value="C:DNA-directed RNA polymerase complex"/>
    <property type="evidence" value="ECO:0007669"/>
    <property type="project" value="UniProtKB-KW"/>
</dbReference>
<feature type="compositionally biased region" description="Basic residues" evidence="1">
    <location>
        <begin position="14"/>
        <end position="26"/>
    </location>
</feature>
<keyword evidence="2" id="KW-1133">Transmembrane helix</keyword>
<gene>
    <name evidence="3" type="ORF">RWD45_13865</name>
</gene>
<feature type="compositionally biased region" description="Basic and acidic residues" evidence="1">
    <location>
        <begin position="54"/>
        <end position="64"/>
    </location>
</feature>
<evidence type="ECO:0000313" key="4">
    <source>
        <dbReference type="Proteomes" id="UP001275315"/>
    </source>
</evidence>
<evidence type="ECO:0000256" key="2">
    <source>
        <dbReference type="SAM" id="Phobius"/>
    </source>
</evidence>
<accession>A0ABU5CUC1</accession>
<keyword evidence="2" id="KW-0472">Membrane</keyword>
<feature type="compositionally biased region" description="Basic and acidic residues" evidence="1">
    <location>
        <begin position="27"/>
        <end position="47"/>
    </location>
</feature>
<keyword evidence="3" id="KW-0240">DNA-directed RNA polymerase</keyword>
<organism evidence="3 4">
    <name type="scientific">Paracerasibacillus soli</name>
    <dbReference type="NCBI Taxonomy" id="480284"/>
    <lineage>
        <taxon>Bacteria</taxon>
        <taxon>Bacillati</taxon>
        <taxon>Bacillota</taxon>
        <taxon>Bacilli</taxon>
        <taxon>Bacillales</taxon>
        <taxon>Bacillaceae</taxon>
        <taxon>Paracerasibacillus</taxon>
    </lineage>
</organism>
<name>A0ABU5CUC1_9BACI</name>
<evidence type="ECO:0000256" key="1">
    <source>
        <dbReference type="SAM" id="MobiDB-lite"/>
    </source>
</evidence>
<comment type="caution">
    <text evidence="3">The sequence shown here is derived from an EMBL/GenBank/DDBJ whole genome shotgun (WGS) entry which is preliminary data.</text>
</comment>
<evidence type="ECO:0000313" key="3">
    <source>
        <dbReference type="EMBL" id="MDY0409466.1"/>
    </source>
</evidence>
<dbReference type="Proteomes" id="UP001275315">
    <property type="component" value="Unassembled WGS sequence"/>
</dbReference>
<dbReference type="Pfam" id="PF11772">
    <property type="entry name" value="EpuA"/>
    <property type="match status" value="1"/>
</dbReference>
<feature type="transmembrane region" description="Helical" evidence="2">
    <location>
        <begin position="84"/>
        <end position="110"/>
    </location>
</feature>
<protein>
    <submittedName>
        <fullName evidence="3">DNA-directed RNA polymerase subunit beta</fullName>
    </submittedName>
</protein>
<sequence>MGTKQLETAENKKTRVQVKKTKRTTKKTVEPVAEKHTGRSRSRRLEEEASTSPKTEKLTRAEQRKKQKAEKRKNKKVRLRIFPIWLRIIIVLILVVGALILGLMVGYGIIGDGKPSDVLNKETWLHIVDIVEKKE</sequence>
<feature type="compositionally biased region" description="Basic residues" evidence="1">
    <location>
        <begin position="65"/>
        <end position="74"/>
    </location>
</feature>
<proteinExistence type="predicted"/>
<keyword evidence="3" id="KW-0804">Transcription</keyword>
<reference evidence="3 4" key="1">
    <citation type="submission" date="2023-10" db="EMBL/GenBank/DDBJ databases">
        <title>Virgibacillus soli CC-YMP-6 genome.</title>
        <authorList>
            <person name="Miliotis G."/>
            <person name="Sengupta P."/>
            <person name="Hameed A."/>
            <person name="Chuvochina M."/>
            <person name="Mcdonagh F."/>
            <person name="Simpson A.C."/>
            <person name="Singh N.K."/>
            <person name="Rekha P.D."/>
            <person name="Raman K."/>
            <person name="Hugenholtz P."/>
            <person name="Venkateswaran K."/>
        </authorList>
    </citation>
    <scope>NUCLEOTIDE SEQUENCE [LARGE SCALE GENOMIC DNA]</scope>
    <source>
        <strain evidence="3 4">CC-YMP-6</strain>
    </source>
</reference>
<dbReference type="RefSeq" id="WP_320380261.1">
    <property type="nucleotide sequence ID" value="NZ_JAWDIQ010000002.1"/>
</dbReference>
<keyword evidence="4" id="KW-1185">Reference proteome</keyword>
<dbReference type="EMBL" id="JAWDIQ010000002">
    <property type="protein sequence ID" value="MDY0409466.1"/>
    <property type="molecule type" value="Genomic_DNA"/>
</dbReference>